<proteinExistence type="predicted"/>
<evidence type="ECO:0000313" key="3">
    <source>
        <dbReference type="Proteomes" id="UP000051330"/>
    </source>
</evidence>
<reference evidence="2 3" key="1">
    <citation type="journal article" date="2015" name="Genome Announc.">
        <title>Expanding the biotechnology potential of lactobacilli through comparative genomics of 213 strains and associated genera.</title>
        <authorList>
            <person name="Sun Z."/>
            <person name="Harris H.M."/>
            <person name="McCann A."/>
            <person name="Guo C."/>
            <person name="Argimon S."/>
            <person name="Zhang W."/>
            <person name="Yang X."/>
            <person name="Jeffery I.B."/>
            <person name="Cooney J.C."/>
            <person name="Kagawa T.F."/>
            <person name="Liu W."/>
            <person name="Song Y."/>
            <person name="Salvetti E."/>
            <person name="Wrobel A."/>
            <person name="Rasinkangas P."/>
            <person name="Parkhill J."/>
            <person name="Rea M.C."/>
            <person name="O'Sullivan O."/>
            <person name="Ritari J."/>
            <person name="Douillard F.P."/>
            <person name="Paul Ross R."/>
            <person name="Yang R."/>
            <person name="Briner A.E."/>
            <person name="Felis G.E."/>
            <person name="de Vos W.M."/>
            <person name="Barrangou R."/>
            <person name="Klaenhammer T.R."/>
            <person name="Caufield P.W."/>
            <person name="Cui Y."/>
            <person name="Zhang H."/>
            <person name="O'Toole P.W."/>
        </authorList>
    </citation>
    <scope>NUCLEOTIDE SEQUENCE [LARGE SCALE GENOMIC DNA]</scope>
    <source>
        <strain evidence="2 3">DSM 12744</strain>
    </source>
</reference>
<evidence type="ECO:0000256" key="1">
    <source>
        <dbReference type="SAM" id="MobiDB-lite"/>
    </source>
</evidence>
<dbReference type="Pfam" id="PF03837">
    <property type="entry name" value="RecT"/>
    <property type="match status" value="1"/>
</dbReference>
<dbReference type="GO" id="GO:0003677">
    <property type="term" value="F:DNA binding"/>
    <property type="evidence" value="ECO:0007669"/>
    <property type="project" value="InterPro"/>
</dbReference>
<evidence type="ECO:0000313" key="2">
    <source>
        <dbReference type="EMBL" id="KRL10757.1"/>
    </source>
</evidence>
<organism evidence="2 3">
    <name type="scientific">Schleiferilactobacillus perolens DSM 12744</name>
    <dbReference type="NCBI Taxonomy" id="1423792"/>
    <lineage>
        <taxon>Bacteria</taxon>
        <taxon>Bacillati</taxon>
        <taxon>Bacillota</taxon>
        <taxon>Bacilli</taxon>
        <taxon>Lactobacillales</taxon>
        <taxon>Lactobacillaceae</taxon>
        <taxon>Schleiferilactobacillus</taxon>
    </lineage>
</organism>
<dbReference type="GO" id="GO:0006259">
    <property type="term" value="P:DNA metabolic process"/>
    <property type="evidence" value="ECO:0007669"/>
    <property type="project" value="InterPro"/>
</dbReference>
<dbReference type="InterPro" id="IPR018330">
    <property type="entry name" value="RecT_fam"/>
</dbReference>
<dbReference type="PATRIC" id="fig|1423792.3.peg.917"/>
<protein>
    <submittedName>
        <fullName evidence="2">RecT protein</fullName>
    </submittedName>
</protein>
<gene>
    <name evidence="2" type="ORF">FD09_GL000901</name>
</gene>
<dbReference type="EMBL" id="AZEC01000014">
    <property type="protein sequence ID" value="KRL10757.1"/>
    <property type="molecule type" value="Genomic_DNA"/>
</dbReference>
<accession>A0A0R1MZF8</accession>
<name>A0A0R1MZF8_9LACO</name>
<feature type="compositionally biased region" description="Acidic residues" evidence="1">
    <location>
        <begin position="279"/>
        <end position="288"/>
    </location>
</feature>
<feature type="region of interest" description="Disordered" evidence="1">
    <location>
        <begin position="222"/>
        <end position="288"/>
    </location>
</feature>
<feature type="compositionally biased region" description="Basic and acidic residues" evidence="1">
    <location>
        <begin position="253"/>
        <end position="262"/>
    </location>
</feature>
<dbReference type="STRING" id="1423792.FD09_GL000901"/>
<dbReference type="AlphaFoldDB" id="A0A0R1MZF8"/>
<dbReference type="NCBIfam" id="TIGR00616">
    <property type="entry name" value="rect"/>
    <property type="match status" value="1"/>
</dbReference>
<dbReference type="RefSeq" id="WP_057821946.1">
    <property type="nucleotide sequence ID" value="NZ_AZEC01000014.1"/>
</dbReference>
<dbReference type="InterPro" id="IPR004590">
    <property type="entry name" value="ssDNA_annealing_RecT"/>
</dbReference>
<sequence>MANMQKLDPKHAPMKALVQSATVKARFEEVLKNRAPQFLSSLVSVVNDNRALQNVDQTSVLNAAMTAASFDLPVNPNLGYFYIIPYGSTAQAQMGYKGYIQLAQRSGQYKRLNAVPVYEDEFGGWNPLTEELTYTPHFKDRDANDKPTGYVGFFQLVNGFEKTVYWSRQQIDNHRKRFSKSGGKNEPRGVWASDFDAMALKTVIRNLITKWGPMTVDIQKATDADEESFGGNTEPVKDVTPSTMDDLLNVPSKTEEPKKGVLNDDPIPDIPDSRPEQTSLDDEDLPDF</sequence>
<comment type="caution">
    <text evidence="2">The sequence shown here is derived from an EMBL/GenBank/DDBJ whole genome shotgun (WGS) entry which is preliminary data.</text>
</comment>
<dbReference type="Proteomes" id="UP000051330">
    <property type="component" value="Unassembled WGS sequence"/>
</dbReference>
<keyword evidence="3" id="KW-1185">Reference proteome</keyword>